<keyword evidence="2" id="KW-1185">Reference proteome</keyword>
<evidence type="ECO:0000313" key="2">
    <source>
        <dbReference type="Proteomes" id="UP000305778"/>
    </source>
</evidence>
<accession>A0A4U0RT77</accession>
<sequence>MQNKARMLRALYERLDRLQDAVPAVEATTSVFPLIVARRRPPRRLGLVRNSITAGQRAAGELLRNARLLISERCFYRCRSLHVVVGCS</sequence>
<name>A0A4U0RT77_9ACTN</name>
<gene>
    <name evidence="1" type="ORF">FCI23_46145</name>
</gene>
<comment type="caution">
    <text evidence="1">The sequence shown here is derived from an EMBL/GenBank/DDBJ whole genome shotgun (WGS) entry which is preliminary data.</text>
</comment>
<evidence type="ECO:0000313" key="1">
    <source>
        <dbReference type="EMBL" id="TJZ99341.1"/>
    </source>
</evidence>
<organism evidence="1 2">
    <name type="scientific">Actinacidiphila oryziradicis</name>
    <dbReference type="NCBI Taxonomy" id="2571141"/>
    <lineage>
        <taxon>Bacteria</taxon>
        <taxon>Bacillati</taxon>
        <taxon>Actinomycetota</taxon>
        <taxon>Actinomycetes</taxon>
        <taxon>Kitasatosporales</taxon>
        <taxon>Streptomycetaceae</taxon>
        <taxon>Actinacidiphila</taxon>
    </lineage>
</organism>
<dbReference type="AlphaFoldDB" id="A0A4U0RT77"/>
<dbReference type="Proteomes" id="UP000305778">
    <property type="component" value="Unassembled WGS sequence"/>
</dbReference>
<dbReference type="RefSeq" id="WP_136730016.1">
    <property type="nucleotide sequence ID" value="NZ_SUMC01000110.1"/>
</dbReference>
<protein>
    <submittedName>
        <fullName evidence="1">Uncharacterized protein</fullName>
    </submittedName>
</protein>
<dbReference type="EMBL" id="SUMC01000110">
    <property type="protein sequence ID" value="TJZ99341.1"/>
    <property type="molecule type" value="Genomic_DNA"/>
</dbReference>
<reference evidence="1 2" key="1">
    <citation type="submission" date="2019-04" db="EMBL/GenBank/DDBJ databases">
        <title>Streptomyces oryziradicis sp. nov., a novel actinomycete isolated from rhizosphere soil of rice (Oryza sativa L.).</title>
        <authorList>
            <person name="Li C."/>
        </authorList>
    </citation>
    <scope>NUCLEOTIDE SEQUENCE [LARGE SCALE GENOMIC DNA]</scope>
    <source>
        <strain evidence="1 2">NEAU-C40</strain>
    </source>
</reference>
<proteinExistence type="predicted"/>